<comment type="subcellular location">
    <subcellularLocation>
        <location evidence="1">Cell membrane</location>
        <topology evidence="1">Multi-pass membrane protein</topology>
    </subcellularLocation>
</comment>
<feature type="transmembrane region" description="Helical" evidence="6">
    <location>
        <begin position="289"/>
        <end position="320"/>
    </location>
</feature>
<feature type="transmembrane region" description="Helical" evidence="6">
    <location>
        <begin position="82"/>
        <end position="103"/>
    </location>
</feature>
<dbReference type="EMBL" id="NIBG01000005">
    <property type="protein sequence ID" value="PAB59854.1"/>
    <property type="molecule type" value="Genomic_DNA"/>
</dbReference>
<dbReference type="PANTHER" id="PTHR42770:SF11">
    <property type="entry name" value="INNER MEMBRANE TRANSPORT PROTEIN YBAT"/>
    <property type="match status" value="1"/>
</dbReference>
<feature type="transmembrane region" description="Helical" evidence="6">
    <location>
        <begin position="213"/>
        <end position="232"/>
    </location>
</feature>
<dbReference type="Proteomes" id="UP000216024">
    <property type="component" value="Unassembled WGS sequence"/>
</dbReference>
<feature type="transmembrane region" description="Helical" evidence="6">
    <location>
        <begin position="446"/>
        <end position="467"/>
    </location>
</feature>
<feature type="transmembrane region" description="Helical" evidence="6">
    <location>
        <begin position="140"/>
        <end position="162"/>
    </location>
</feature>
<name>A0A267MJT4_9FIRM</name>
<dbReference type="Gene3D" id="1.20.1740.10">
    <property type="entry name" value="Amino acid/polyamine transporter I"/>
    <property type="match status" value="1"/>
</dbReference>
<sequence length="490" mass="52079">MMGGNNMVNKSKLGSMNLVDFFMLGFGSMVGVGWSVAVNGWFASGGGPLTTLIAFFIGTLLMIPIGFCYAELTPAMPVAGGAVAFAYKAFGTFPSFLSGWFIALAYITVLPWEAIYINDVLALMFPILKTGNPLYSIAGVPIYGKGLVIGIILSTMVIALNWVGSKVAAKVQTYLTGLLAITGGLIIIFALFKANPANLQPTYVNVGKGTHKSFFGGVVAIFAMAPFFLAGFDTIPQGVEEGGAKINYTNLGKVLVGCIIAAGGFYCLIILSTGMAMPWQEFVELKRPAIALMFPVLYGDGFIGSCMYWVALIAALAGLLTTWNGLYMASARLLLGMSRARLIPAFFSTIHPKYGTPKGANCFSAIATLIGPFIGMGVIDPLTIVGATAFVIGWFAVALCAIRLRKTDPHMKRPFKMPGGIKTAGIGALVSGAIILSTFIPGLPGFMGNLGVSIFFIWIVLGLLFYFGSSKYRNAVSEEERIASIFKLKK</sequence>
<dbReference type="GO" id="GO:0005886">
    <property type="term" value="C:plasma membrane"/>
    <property type="evidence" value="ECO:0007669"/>
    <property type="project" value="UniProtKB-SubCell"/>
</dbReference>
<dbReference type="GO" id="GO:0022857">
    <property type="term" value="F:transmembrane transporter activity"/>
    <property type="evidence" value="ECO:0007669"/>
    <property type="project" value="InterPro"/>
</dbReference>
<keyword evidence="5 6" id="KW-0472">Membrane</keyword>
<evidence type="ECO:0000313" key="7">
    <source>
        <dbReference type="EMBL" id="PAB59854.1"/>
    </source>
</evidence>
<gene>
    <name evidence="7" type="ORF">CCE28_07825</name>
</gene>
<keyword evidence="2" id="KW-1003">Cell membrane</keyword>
<feature type="transmembrane region" description="Helical" evidence="6">
    <location>
        <begin position="359"/>
        <end position="378"/>
    </location>
</feature>
<proteinExistence type="predicted"/>
<evidence type="ECO:0000256" key="4">
    <source>
        <dbReference type="ARBA" id="ARBA00022989"/>
    </source>
</evidence>
<feature type="transmembrane region" description="Helical" evidence="6">
    <location>
        <begin position="423"/>
        <end position="440"/>
    </location>
</feature>
<feature type="transmembrane region" description="Helical" evidence="6">
    <location>
        <begin position="21"/>
        <end position="43"/>
    </location>
</feature>
<keyword evidence="4 6" id="KW-1133">Transmembrane helix</keyword>
<keyword evidence="3 6" id="KW-0812">Transmembrane</keyword>
<dbReference type="InterPro" id="IPR002293">
    <property type="entry name" value="AA/rel_permease1"/>
</dbReference>
<evidence type="ECO:0008006" key="9">
    <source>
        <dbReference type="Google" id="ProtNLM"/>
    </source>
</evidence>
<dbReference type="InterPro" id="IPR050367">
    <property type="entry name" value="APC_superfamily"/>
</dbReference>
<evidence type="ECO:0000313" key="8">
    <source>
        <dbReference type="Proteomes" id="UP000216024"/>
    </source>
</evidence>
<comment type="caution">
    <text evidence="7">The sequence shown here is derived from an EMBL/GenBank/DDBJ whole genome shotgun (WGS) entry which is preliminary data.</text>
</comment>
<feature type="transmembrane region" description="Helical" evidence="6">
    <location>
        <begin position="252"/>
        <end position="277"/>
    </location>
</feature>
<dbReference type="Pfam" id="PF13520">
    <property type="entry name" value="AA_permease_2"/>
    <property type="match status" value="1"/>
</dbReference>
<evidence type="ECO:0000256" key="6">
    <source>
        <dbReference type="SAM" id="Phobius"/>
    </source>
</evidence>
<organism evidence="7 8">
    <name type="scientific">Anaeromicrobium sediminis</name>
    <dbReference type="NCBI Taxonomy" id="1478221"/>
    <lineage>
        <taxon>Bacteria</taxon>
        <taxon>Bacillati</taxon>
        <taxon>Bacillota</taxon>
        <taxon>Clostridia</taxon>
        <taxon>Peptostreptococcales</taxon>
        <taxon>Thermotaleaceae</taxon>
        <taxon>Anaeromicrobium</taxon>
    </lineage>
</organism>
<feature type="transmembrane region" description="Helical" evidence="6">
    <location>
        <begin position="174"/>
        <end position="192"/>
    </location>
</feature>
<accession>A0A267MJT4</accession>
<reference evidence="7 8" key="1">
    <citation type="submission" date="2017-06" db="EMBL/GenBank/DDBJ databases">
        <title>Draft genome sequence of anaerobic fermentative bacterium Anaeromicrobium sediminis DY2726D isolated from West Pacific Ocean sediments.</title>
        <authorList>
            <person name="Zeng X."/>
        </authorList>
    </citation>
    <scope>NUCLEOTIDE SEQUENCE [LARGE SCALE GENOMIC DNA]</scope>
    <source>
        <strain evidence="7 8">DY2726D</strain>
    </source>
</reference>
<feature type="transmembrane region" description="Helical" evidence="6">
    <location>
        <begin position="49"/>
        <end position="70"/>
    </location>
</feature>
<evidence type="ECO:0000256" key="5">
    <source>
        <dbReference type="ARBA" id="ARBA00023136"/>
    </source>
</evidence>
<evidence type="ECO:0000256" key="2">
    <source>
        <dbReference type="ARBA" id="ARBA00022475"/>
    </source>
</evidence>
<protein>
    <recommendedName>
        <fullName evidence="9">Amino acid permease</fullName>
    </recommendedName>
</protein>
<dbReference type="AlphaFoldDB" id="A0A267MJT4"/>
<dbReference type="PIRSF" id="PIRSF006060">
    <property type="entry name" value="AA_transporter"/>
    <property type="match status" value="1"/>
</dbReference>
<evidence type="ECO:0000256" key="3">
    <source>
        <dbReference type="ARBA" id="ARBA00022692"/>
    </source>
</evidence>
<feature type="transmembrane region" description="Helical" evidence="6">
    <location>
        <begin position="384"/>
        <end position="402"/>
    </location>
</feature>
<dbReference type="PANTHER" id="PTHR42770">
    <property type="entry name" value="AMINO ACID TRANSPORTER-RELATED"/>
    <property type="match status" value="1"/>
</dbReference>
<evidence type="ECO:0000256" key="1">
    <source>
        <dbReference type="ARBA" id="ARBA00004651"/>
    </source>
</evidence>
<keyword evidence="8" id="KW-1185">Reference proteome</keyword>